<evidence type="ECO:0000259" key="18">
    <source>
        <dbReference type="Pfam" id="PF01059"/>
    </source>
</evidence>
<feature type="transmembrane region" description="Helical" evidence="16">
    <location>
        <begin position="243"/>
        <end position="272"/>
    </location>
</feature>
<protein>
    <recommendedName>
        <fullName evidence="4 16">NADH-ubiquinone oxidoreductase chain 4</fullName>
        <ecNumber evidence="3 16">7.1.1.2</ecNumber>
    </recommendedName>
</protein>
<evidence type="ECO:0000259" key="17">
    <source>
        <dbReference type="Pfam" id="PF00361"/>
    </source>
</evidence>
<keyword evidence="12 16" id="KW-0830">Ubiquinone</keyword>
<organism evidence="19">
    <name type="scientific">Gibbosula crassa</name>
    <dbReference type="NCBI Taxonomy" id="2200853"/>
    <lineage>
        <taxon>Eukaryota</taxon>
        <taxon>Metazoa</taxon>
        <taxon>Spiralia</taxon>
        <taxon>Lophotrochozoa</taxon>
        <taxon>Mollusca</taxon>
        <taxon>Bivalvia</taxon>
        <taxon>Autobranchia</taxon>
        <taxon>Heteroconchia</taxon>
        <taxon>Palaeoheterodonta</taxon>
        <taxon>Unionida</taxon>
        <taxon>Unionoidea</taxon>
        <taxon>Margaritiferidae</taxon>
        <taxon>Gibbosulinae</taxon>
        <taxon>Gibbosula</taxon>
    </lineage>
</organism>
<dbReference type="Pfam" id="PF00361">
    <property type="entry name" value="Proton_antipo_M"/>
    <property type="match status" value="1"/>
</dbReference>
<feature type="domain" description="NADH:quinone oxidoreductase/Mrp antiporter transmembrane" evidence="17">
    <location>
        <begin position="112"/>
        <end position="392"/>
    </location>
</feature>
<accession>A0A2S1ZV12</accession>
<evidence type="ECO:0000256" key="7">
    <source>
        <dbReference type="ARBA" id="ARBA00022692"/>
    </source>
</evidence>
<feature type="transmembrane region" description="Helical" evidence="16">
    <location>
        <begin position="382"/>
        <end position="405"/>
    </location>
</feature>
<feature type="transmembrane region" description="Helical" evidence="16">
    <location>
        <begin position="148"/>
        <end position="167"/>
    </location>
</feature>
<keyword evidence="5 16" id="KW-0813">Transport</keyword>
<keyword evidence="11 16" id="KW-0520">NAD</keyword>
<feature type="transmembrane region" description="Helical" evidence="16">
    <location>
        <begin position="92"/>
        <end position="111"/>
    </location>
</feature>
<evidence type="ECO:0000313" key="19">
    <source>
        <dbReference type="EMBL" id="AWK29318.1"/>
    </source>
</evidence>
<comment type="catalytic activity">
    <reaction evidence="15 16">
        <text>a ubiquinone + NADH + 5 H(+)(in) = a ubiquinol + NAD(+) + 4 H(+)(out)</text>
        <dbReference type="Rhea" id="RHEA:29091"/>
        <dbReference type="Rhea" id="RHEA-COMP:9565"/>
        <dbReference type="Rhea" id="RHEA-COMP:9566"/>
        <dbReference type="ChEBI" id="CHEBI:15378"/>
        <dbReference type="ChEBI" id="CHEBI:16389"/>
        <dbReference type="ChEBI" id="CHEBI:17976"/>
        <dbReference type="ChEBI" id="CHEBI:57540"/>
        <dbReference type="ChEBI" id="CHEBI:57945"/>
        <dbReference type="EC" id="7.1.1.2"/>
    </reaction>
</comment>
<dbReference type="GO" id="GO:0031966">
    <property type="term" value="C:mitochondrial membrane"/>
    <property type="evidence" value="ECO:0007669"/>
    <property type="project" value="UniProtKB-SubCell"/>
</dbReference>
<evidence type="ECO:0000256" key="11">
    <source>
        <dbReference type="ARBA" id="ARBA00023027"/>
    </source>
</evidence>
<dbReference type="EC" id="7.1.1.2" evidence="3 16"/>
<keyword evidence="8" id="KW-1278">Translocase</keyword>
<dbReference type="GO" id="GO:0008137">
    <property type="term" value="F:NADH dehydrogenase (ubiquinone) activity"/>
    <property type="evidence" value="ECO:0007669"/>
    <property type="project" value="UniProtKB-UniRule"/>
</dbReference>
<feature type="domain" description="NADH:ubiquinone oxidoreductase chain 4 N-terminal" evidence="18">
    <location>
        <begin position="4"/>
        <end position="106"/>
    </location>
</feature>
<evidence type="ECO:0000256" key="10">
    <source>
        <dbReference type="ARBA" id="ARBA00022989"/>
    </source>
</evidence>
<geneLocation type="mitochondrion" evidence="19"/>
<dbReference type="EMBL" id="MH319826">
    <property type="protein sequence ID" value="AWK29318.1"/>
    <property type="molecule type" value="Genomic_DNA"/>
</dbReference>
<comment type="function">
    <text evidence="16">Core subunit of the mitochondrial membrane respiratory chain NADH dehydrogenase (Complex I) which catalyzes electron transfer from NADH through the respiratory chain, using ubiquinone as an electron acceptor. Essential for the catalytic activity and assembly of complex I.</text>
</comment>
<evidence type="ECO:0000256" key="1">
    <source>
        <dbReference type="ARBA" id="ARBA00004225"/>
    </source>
</evidence>
<dbReference type="PRINTS" id="PR01437">
    <property type="entry name" value="NUOXDRDTASE4"/>
</dbReference>
<dbReference type="Pfam" id="PF01059">
    <property type="entry name" value="Oxidored_q5_N"/>
    <property type="match status" value="1"/>
</dbReference>
<evidence type="ECO:0000256" key="13">
    <source>
        <dbReference type="ARBA" id="ARBA00023128"/>
    </source>
</evidence>
<evidence type="ECO:0000256" key="15">
    <source>
        <dbReference type="ARBA" id="ARBA00049551"/>
    </source>
</evidence>
<dbReference type="RefSeq" id="YP_009493353.1">
    <property type="nucleotide sequence ID" value="NC_037942.1"/>
</dbReference>
<dbReference type="GeneID" id="36953691"/>
<dbReference type="CTD" id="4538"/>
<feature type="transmembrane region" description="Helical" evidence="16">
    <location>
        <begin position="12"/>
        <end position="40"/>
    </location>
</feature>
<evidence type="ECO:0000256" key="4">
    <source>
        <dbReference type="ARBA" id="ARBA00021006"/>
    </source>
</evidence>
<dbReference type="GO" id="GO:0015990">
    <property type="term" value="P:electron transport coupled proton transport"/>
    <property type="evidence" value="ECO:0007669"/>
    <property type="project" value="TreeGrafter"/>
</dbReference>
<dbReference type="PANTHER" id="PTHR43507">
    <property type="entry name" value="NADH-UBIQUINONE OXIDOREDUCTASE CHAIN 4"/>
    <property type="match status" value="1"/>
</dbReference>
<evidence type="ECO:0000256" key="9">
    <source>
        <dbReference type="ARBA" id="ARBA00022982"/>
    </source>
</evidence>
<evidence type="ECO:0000256" key="6">
    <source>
        <dbReference type="ARBA" id="ARBA00022660"/>
    </source>
</evidence>
<feature type="transmembrane region" description="Helical" evidence="16">
    <location>
        <begin position="217"/>
        <end position="237"/>
    </location>
</feature>
<keyword evidence="6 16" id="KW-0679">Respiratory chain</keyword>
<evidence type="ECO:0000256" key="2">
    <source>
        <dbReference type="ARBA" id="ARBA00009025"/>
    </source>
</evidence>
<comment type="similarity">
    <text evidence="2 16">Belongs to the complex I subunit 4 family.</text>
</comment>
<feature type="transmembrane region" description="Helical" evidence="16">
    <location>
        <begin position="303"/>
        <end position="324"/>
    </location>
</feature>
<evidence type="ECO:0000256" key="8">
    <source>
        <dbReference type="ARBA" id="ARBA00022967"/>
    </source>
</evidence>
<keyword evidence="7 16" id="KW-0812">Transmembrane</keyword>
<dbReference type="InterPro" id="IPR000260">
    <property type="entry name" value="NADH4_N"/>
</dbReference>
<feature type="transmembrane region" description="Helical" evidence="16">
    <location>
        <begin position="187"/>
        <end position="210"/>
    </location>
</feature>
<evidence type="ECO:0000256" key="12">
    <source>
        <dbReference type="ARBA" id="ARBA00023075"/>
    </source>
</evidence>
<evidence type="ECO:0000256" key="3">
    <source>
        <dbReference type="ARBA" id="ARBA00012944"/>
    </source>
</evidence>
<reference evidence="19" key="1">
    <citation type="journal article" date="2018" name="Mol. Phylogenet. Evol.">
        <title>Expansion and systematics redefinition of the most threatened freshwater mussel family, the Margaritiferidae.</title>
        <authorList>
            <person name="Lopes-Lima M."/>
            <person name="Bolotov I.N."/>
            <person name="Tu Do V."/>
            <person name="Aldridge D.C."/>
            <person name="Fonseca M.M."/>
            <person name="Ming Gan H."/>
            <person name="Gofarov M.Y."/>
            <person name="Kondakov A.V."/>
            <person name="Prie V."/>
            <person name="Sousa R."/>
            <person name="Varandas S."/>
            <person name="Vikhrev I.V."/>
            <person name="Teixeira A."/>
            <person name="Wu R.W."/>
            <person name="Wu X."/>
            <person name="Zieritz A."/>
            <person name="Froufe E."/>
            <person name="Bogan A.E."/>
        </authorList>
    </citation>
    <scope>NUCLEOTIDE SEQUENCE</scope>
    <source>
        <tissue evidence="19">Foot</tissue>
    </source>
</reference>
<comment type="subcellular location">
    <subcellularLocation>
        <location evidence="1 16">Mitochondrion membrane</location>
        <topology evidence="1 16">Multi-pass membrane protein</topology>
    </subcellularLocation>
</comment>
<keyword evidence="14 16" id="KW-0472">Membrane</keyword>
<dbReference type="InterPro" id="IPR001750">
    <property type="entry name" value="ND/Mrp_TM"/>
</dbReference>
<gene>
    <name evidence="19" type="primary">ND4</name>
</gene>
<keyword evidence="9 16" id="KW-0249">Electron transport</keyword>
<dbReference type="GO" id="GO:0048039">
    <property type="term" value="F:ubiquinone binding"/>
    <property type="evidence" value="ECO:0007669"/>
    <property type="project" value="TreeGrafter"/>
</dbReference>
<evidence type="ECO:0000256" key="14">
    <source>
        <dbReference type="ARBA" id="ARBA00023136"/>
    </source>
</evidence>
<feature type="transmembrane region" description="Helical" evidence="16">
    <location>
        <begin position="117"/>
        <end position="136"/>
    </location>
</feature>
<dbReference type="PANTHER" id="PTHR43507:SF20">
    <property type="entry name" value="NADH-UBIQUINONE OXIDOREDUCTASE CHAIN 4"/>
    <property type="match status" value="1"/>
</dbReference>
<feature type="transmembrane region" description="Helical" evidence="16">
    <location>
        <begin position="426"/>
        <end position="447"/>
    </location>
</feature>
<feature type="transmembrane region" description="Helical" evidence="16">
    <location>
        <begin position="60"/>
        <end position="80"/>
    </location>
</feature>
<evidence type="ECO:0000256" key="5">
    <source>
        <dbReference type="ARBA" id="ARBA00022448"/>
    </source>
</evidence>
<dbReference type="GO" id="GO:0003954">
    <property type="term" value="F:NADH dehydrogenase activity"/>
    <property type="evidence" value="ECO:0007669"/>
    <property type="project" value="TreeGrafter"/>
</dbReference>
<evidence type="ECO:0000256" key="16">
    <source>
        <dbReference type="RuleBase" id="RU003297"/>
    </source>
</evidence>
<dbReference type="GO" id="GO:0042773">
    <property type="term" value="P:ATP synthesis coupled electron transport"/>
    <property type="evidence" value="ECO:0007669"/>
    <property type="project" value="InterPro"/>
</dbReference>
<name>A0A2S1ZV12_9BIVA</name>
<sequence length="450" mass="49169">MFSLLVTAGFVAMLFGLSLLVFWWVFIWGCIVMMVISLFFWFSSLNLANCYGEVFVLDNFSFGLVSLTVLVCCFSVLASVRDIGKVNSSGSVFILSVLILMVVLFCCFSVSSLLSFYLLFEFSLIPTLFLIMGWGYQPERLQAGKYMMLYTVGASLPLLVLVVLVLMEVGSVFYGWVLNGDEFVGGWLVVVCASLAFLVKLPVYGFHLWLPKAHVEAPVAGSMILAGILLKLGGYGLIRFFSILSLCGCFVVSVVFCLALMGGAIASMVCFAQIDVKALVAYSSVGHMSLVLGGVYSNTEWGWVGALFMMLAHGLCSSGMFFLASETYKCYHTRSLYLVKGGLAMIPGMAMCWFLMCAINMAAPPSLNLWSELMLGVSILSYSVGFAAFTGSMIFLAAVYSWYVYSATQHGQNPLWARGGVMMEEYINYSLCFGLFLPLGVSGGFLLSLI</sequence>
<feature type="transmembrane region" description="Helical" evidence="16">
    <location>
        <begin position="336"/>
        <end position="362"/>
    </location>
</feature>
<proteinExistence type="inferred from homology"/>
<dbReference type="AlphaFoldDB" id="A0A2S1ZV12"/>
<keyword evidence="10 16" id="KW-1133">Transmembrane helix</keyword>
<dbReference type="InterPro" id="IPR003918">
    <property type="entry name" value="NADH_UbQ_OxRdtase"/>
</dbReference>
<keyword evidence="13 16" id="KW-0496">Mitochondrion</keyword>